<comment type="similarity">
    <text evidence="2">Belongs to the pectinesterase family.</text>
</comment>
<accession>A0A8B8J238</accession>
<gene>
    <name evidence="13" type="primary">LOC113462500</name>
</gene>
<dbReference type="InterPro" id="IPR033131">
    <property type="entry name" value="Pectinesterase_Asp_AS"/>
</dbReference>
<protein>
    <recommendedName>
        <fullName evidence="3 10">Pectinesterase</fullName>
        <ecNumber evidence="3 10">3.1.1.11</ecNumber>
    </recommendedName>
</protein>
<comment type="function">
    <text evidence="8">Acts in the modification of cell walls via demethylesterification of cell wall pectin.</text>
</comment>
<dbReference type="InterPro" id="IPR011050">
    <property type="entry name" value="Pectin_lyase_fold/virulence"/>
</dbReference>
<dbReference type="OrthoDB" id="2019149at2759"/>
<evidence type="ECO:0000256" key="1">
    <source>
        <dbReference type="ARBA" id="ARBA00005184"/>
    </source>
</evidence>
<dbReference type="EC" id="3.1.1.11" evidence="3 10"/>
<evidence type="ECO:0000256" key="6">
    <source>
        <dbReference type="ARBA" id="ARBA00023180"/>
    </source>
</evidence>
<keyword evidence="6" id="KW-0325">Glycoprotein</keyword>
<dbReference type="Proteomes" id="UP000228380">
    <property type="component" value="Chromosome 2"/>
</dbReference>
<keyword evidence="4 10" id="KW-0378">Hydrolase</keyword>
<dbReference type="Pfam" id="PF01095">
    <property type="entry name" value="Pectinesterase"/>
    <property type="match status" value="1"/>
</dbReference>
<feature type="chain" id="PRO_5034701658" description="Pectinesterase" evidence="10">
    <location>
        <begin position="26"/>
        <end position="319"/>
    </location>
</feature>
<comment type="pathway">
    <text evidence="1 10">Glycan metabolism; pectin degradation; 2-dehydro-3-deoxy-D-gluconate from pectin: step 1/5.</text>
</comment>
<dbReference type="InterPro" id="IPR000070">
    <property type="entry name" value="Pectinesterase_cat"/>
</dbReference>
<evidence type="ECO:0000256" key="9">
    <source>
        <dbReference type="PROSITE-ProRule" id="PRU10040"/>
    </source>
</evidence>
<reference evidence="12" key="1">
    <citation type="journal article" date="2019" name="Nat. Commun.">
        <title>Genome-wide association mapping of date palm fruit traits.</title>
        <authorList>
            <person name="Hazzouri K.M."/>
            <person name="Gros-Balthazard M."/>
            <person name="Flowers J.M."/>
            <person name="Copetti D."/>
            <person name="Lemansour A."/>
            <person name="Lebrun M."/>
            <person name="Masmoudi K."/>
            <person name="Ferrand S."/>
            <person name="Dhar M.I."/>
            <person name="Fresquez Z.A."/>
            <person name="Rosas U."/>
            <person name="Zhang J."/>
            <person name="Talag J."/>
            <person name="Lee S."/>
            <person name="Kudrna D."/>
            <person name="Powell R.F."/>
            <person name="Leitch I.J."/>
            <person name="Krueger R.R."/>
            <person name="Wing R.A."/>
            <person name="Amiri K.M.A."/>
            <person name="Purugganan M.D."/>
        </authorList>
    </citation>
    <scope>NUCLEOTIDE SEQUENCE [LARGE SCALE GENOMIC DNA]</scope>
    <source>
        <strain evidence="12">cv. Khalas</strain>
    </source>
</reference>
<evidence type="ECO:0000256" key="4">
    <source>
        <dbReference type="ARBA" id="ARBA00022801"/>
    </source>
</evidence>
<evidence type="ECO:0000256" key="8">
    <source>
        <dbReference type="ARBA" id="ARBA00057335"/>
    </source>
</evidence>
<evidence type="ECO:0000313" key="13">
    <source>
        <dbReference type="RefSeq" id="XP_026658985.2"/>
    </source>
</evidence>
<comment type="catalytic activity">
    <reaction evidence="7 10">
        <text>[(1-&gt;4)-alpha-D-galacturonosyl methyl ester](n) + n H2O = [(1-&gt;4)-alpha-D-galacturonosyl](n) + n methanol + n H(+)</text>
        <dbReference type="Rhea" id="RHEA:22380"/>
        <dbReference type="Rhea" id="RHEA-COMP:14570"/>
        <dbReference type="Rhea" id="RHEA-COMP:14573"/>
        <dbReference type="ChEBI" id="CHEBI:15377"/>
        <dbReference type="ChEBI" id="CHEBI:15378"/>
        <dbReference type="ChEBI" id="CHEBI:17790"/>
        <dbReference type="ChEBI" id="CHEBI:140522"/>
        <dbReference type="ChEBI" id="CHEBI:140523"/>
        <dbReference type="EC" id="3.1.1.11"/>
    </reaction>
</comment>
<dbReference type="GO" id="GO:0030599">
    <property type="term" value="F:pectinesterase activity"/>
    <property type="evidence" value="ECO:0007669"/>
    <property type="project" value="UniProtKB-UniRule"/>
</dbReference>
<keyword evidence="5 10" id="KW-0063">Aspartyl esterase</keyword>
<sequence>MKWAFSLFFLVVFVSVTLHVHQASGAANIVKSIIVDLNGKGDFKTIQEAINSVPANNNQWIRIHVSAGVYREKVHIQNDQQFILLEGEGRDQTVIEWGDYASDPGKHTTITSATFTSSADNFVAKYITFKNSAQNVGQAVAASIQGNHSAFYGCGFIGVQDTLYDQFGLHYFKECYIEGAVDFIFGCGQSIYEKSLIYTVQRAGVVTAQGRESPTDENGFVFKGCVVNGTHKASLGRAWRNYARVIFYKTFMSDIVDPEGWNAWGGKEEDTTFVESGCHGPGSDTSQRVKWMKKPSPAELRKFTHITYIDSEGWISAQP</sequence>
<keyword evidence="10" id="KW-0732">Signal</keyword>
<dbReference type="InterPro" id="IPR012334">
    <property type="entry name" value="Pectin_lyas_fold"/>
</dbReference>
<feature type="domain" description="Pectinesterase catalytic" evidence="11">
    <location>
        <begin position="33"/>
        <end position="311"/>
    </location>
</feature>
<organism evidence="12 13">
    <name type="scientific">Phoenix dactylifera</name>
    <name type="common">Date palm</name>
    <dbReference type="NCBI Taxonomy" id="42345"/>
    <lineage>
        <taxon>Eukaryota</taxon>
        <taxon>Viridiplantae</taxon>
        <taxon>Streptophyta</taxon>
        <taxon>Embryophyta</taxon>
        <taxon>Tracheophyta</taxon>
        <taxon>Spermatophyta</taxon>
        <taxon>Magnoliopsida</taxon>
        <taxon>Liliopsida</taxon>
        <taxon>Arecaceae</taxon>
        <taxon>Coryphoideae</taxon>
        <taxon>Phoeniceae</taxon>
        <taxon>Phoenix</taxon>
    </lineage>
</organism>
<evidence type="ECO:0000256" key="10">
    <source>
        <dbReference type="RuleBase" id="RU000589"/>
    </source>
</evidence>
<dbReference type="UniPathway" id="UPA00545">
    <property type="reaction ID" value="UER00823"/>
</dbReference>
<keyword evidence="12" id="KW-1185">Reference proteome</keyword>
<evidence type="ECO:0000259" key="11">
    <source>
        <dbReference type="Pfam" id="PF01095"/>
    </source>
</evidence>
<name>A0A8B8J238_PHODC</name>
<evidence type="ECO:0000256" key="3">
    <source>
        <dbReference type="ARBA" id="ARBA00013229"/>
    </source>
</evidence>
<dbReference type="RefSeq" id="XP_026658985.2">
    <property type="nucleotide sequence ID" value="XM_026803184.2"/>
</dbReference>
<evidence type="ECO:0000313" key="12">
    <source>
        <dbReference type="Proteomes" id="UP000228380"/>
    </source>
</evidence>
<dbReference type="SUPFAM" id="SSF51126">
    <property type="entry name" value="Pectin lyase-like"/>
    <property type="match status" value="1"/>
</dbReference>
<dbReference type="GO" id="GO:0045490">
    <property type="term" value="P:pectin catabolic process"/>
    <property type="evidence" value="ECO:0007669"/>
    <property type="project" value="UniProtKB-UniRule"/>
</dbReference>
<dbReference type="AlphaFoldDB" id="A0A8B8J238"/>
<reference evidence="13" key="2">
    <citation type="submission" date="2025-08" db="UniProtKB">
        <authorList>
            <consortium name="RefSeq"/>
        </authorList>
    </citation>
    <scope>IDENTIFICATION</scope>
    <source>
        <tissue evidence="13">Young leaves</tissue>
    </source>
</reference>
<feature type="active site" evidence="9">
    <location>
        <position position="182"/>
    </location>
</feature>
<dbReference type="FunFam" id="2.160.20.10:FF:000013">
    <property type="entry name" value="Pectinesterase"/>
    <property type="match status" value="1"/>
</dbReference>
<dbReference type="Gene3D" id="2.160.20.10">
    <property type="entry name" value="Single-stranded right-handed beta-helix, Pectin lyase-like"/>
    <property type="match status" value="1"/>
</dbReference>
<dbReference type="GeneID" id="113462500"/>
<feature type="signal peptide" evidence="10">
    <location>
        <begin position="1"/>
        <end position="25"/>
    </location>
</feature>
<evidence type="ECO:0000256" key="5">
    <source>
        <dbReference type="ARBA" id="ARBA00023085"/>
    </source>
</evidence>
<dbReference type="PROSITE" id="PS00503">
    <property type="entry name" value="PECTINESTERASE_2"/>
    <property type="match status" value="1"/>
</dbReference>
<dbReference type="PANTHER" id="PTHR31321:SF134">
    <property type="entry name" value="PECTINESTERASE"/>
    <property type="match status" value="1"/>
</dbReference>
<proteinExistence type="inferred from homology"/>
<dbReference type="GO" id="GO:0042545">
    <property type="term" value="P:cell wall modification"/>
    <property type="evidence" value="ECO:0007669"/>
    <property type="project" value="UniProtKB-UniRule"/>
</dbReference>
<evidence type="ECO:0000256" key="7">
    <source>
        <dbReference type="ARBA" id="ARBA00047928"/>
    </source>
</evidence>
<dbReference type="KEGG" id="pda:113462500"/>
<evidence type="ECO:0000256" key="2">
    <source>
        <dbReference type="ARBA" id="ARBA00008891"/>
    </source>
</evidence>
<dbReference type="PANTHER" id="PTHR31321">
    <property type="entry name" value="ACYL-COA THIOESTER HYDROLASE YBHC-RELATED"/>
    <property type="match status" value="1"/>
</dbReference>